<keyword evidence="4 5" id="KW-0472">Membrane</keyword>
<gene>
    <name evidence="6" type="ORF">NA56DRAFT_699958</name>
</gene>
<evidence type="ECO:0000256" key="5">
    <source>
        <dbReference type="SAM" id="Phobius"/>
    </source>
</evidence>
<reference evidence="6 7" key="1">
    <citation type="submission" date="2016-05" db="EMBL/GenBank/DDBJ databases">
        <title>A degradative enzymes factory behind the ericoid mycorrhizal symbiosis.</title>
        <authorList>
            <consortium name="DOE Joint Genome Institute"/>
            <person name="Martino E."/>
            <person name="Morin E."/>
            <person name="Grelet G."/>
            <person name="Kuo A."/>
            <person name="Kohler A."/>
            <person name="Daghino S."/>
            <person name="Barry K."/>
            <person name="Choi C."/>
            <person name="Cichocki N."/>
            <person name="Clum A."/>
            <person name="Copeland A."/>
            <person name="Hainaut M."/>
            <person name="Haridas S."/>
            <person name="Labutti K."/>
            <person name="Lindquist E."/>
            <person name="Lipzen A."/>
            <person name="Khouja H.-R."/>
            <person name="Murat C."/>
            <person name="Ohm R."/>
            <person name="Olson A."/>
            <person name="Spatafora J."/>
            <person name="Veneault-Fourrey C."/>
            <person name="Henrissat B."/>
            <person name="Grigoriev I."/>
            <person name="Martin F."/>
            <person name="Perotto S."/>
        </authorList>
    </citation>
    <scope>NUCLEOTIDE SEQUENCE [LARGE SCALE GENOMIC DNA]</scope>
    <source>
        <strain evidence="6 7">UAMH 7357</strain>
    </source>
</reference>
<dbReference type="STRING" id="1745343.A0A2J6QFW7"/>
<dbReference type="Pfam" id="PF07690">
    <property type="entry name" value="MFS_1"/>
    <property type="match status" value="1"/>
</dbReference>
<dbReference type="EMBL" id="KZ613471">
    <property type="protein sequence ID" value="PMD25150.1"/>
    <property type="molecule type" value="Genomic_DNA"/>
</dbReference>
<proteinExistence type="predicted"/>
<evidence type="ECO:0008006" key="8">
    <source>
        <dbReference type="Google" id="ProtNLM"/>
    </source>
</evidence>
<organism evidence="6 7">
    <name type="scientific">Hyaloscypha hepaticicola</name>
    <dbReference type="NCBI Taxonomy" id="2082293"/>
    <lineage>
        <taxon>Eukaryota</taxon>
        <taxon>Fungi</taxon>
        <taxon>Dikarya</taxon>
        <taxon>Ascomycota</taxon>
        <taxon>Pezizomycotina</taxon>
        <taxon>Leotiomycetes</taxon>
        <taxon>Helotiales</taxon>
        <taxon>Hyaloscyphaceae</taxon>
        <taxon>Hyaloscypha</taxon>
    </lineage>
</organism>
<evidence type="ECO:0000256" key="1">
    <source>
        <dbReference type="ARBA" id="ARBA00004141"/>
    </source>
</evidence>
<dbReference type="InterPro" id="IPR011701">
    <property type="entry name" value="MFS"/>
</dbReference>
<dbReference type="GO" id="GO:0005886">
    <property type="term" value="C:plasma membrane"/>
    <property type="evidence" value="ECO:0007669"/>
    <property type="project" value="TreeGrafter"/>
</dbReference>
<keyword evidence="7" id="KW-1185">Reference proteome</keyword>
<keyword evidence="3 5" id="KW-1133">Transmembrane helix</keyword>
<evidence type="ECO:0000256" key="4">
    <source>
        <dbReference type="ARBA" id="ARBA00023136"/>
    </source>
</evidence>
<sequence>MASKSPQPTASGMFAPGIIQIDGSLNASEIELPTALAKTLQVLITLPTFAGFFGSVAIPGGSRTINGMYECSERDVAFSWCLLGPLFGQSIGPLLGAIILSNLECPWLFWILLIICAIAVIGALLFLQEAYVSVLLAQRQKEGLGFLVAVSFLMSQFVTNFIFWLVTILATFFYGIGQVAIFNSTKTYDIDSFETYAVTAIAAGLCPEALLEELFLYLRQPCRINWEPGGD</sequence>
<dbReference type="PANTHER" id="PTHR23502">
    <property type="entry name" value="MAJOR FACILITATOR SUPERFAMILY"/>
    <property type="match status" value="1"/>
</dbReference>
<dbReference type="PANTHER" id="PTHR23502:SF171">
    <property type="entry name" value="MAJOR FACILITATOR SUPERFAMILY (MFS) PROFILE DOMAIN-CONTAINING PROTEIN"/>
    <property type="match status" value="1"/>
</dbReference>
<feature type="transmembrane region" description="Helical" evidence="5">
    <location>
        <begin position="40"/>
        <end position="59"/>
    </location>
</feature>
<feature type="transmembrane region" description="Helical" evidence="5">
    <location>
        <begin position="147"/>
        <end position="176"/>
    </location>
</feature>
<feature type="transmembrane region" description="Helical" evidence="5">
    <location>
        <begin position="107"/>
        <end position="127"/>
    </location>
</feature>
<evidence type="ECO:0000256" key="2">
    <source>
        <dbReference type="ARBA" id="ARBA00022692"/>
    </source>
</evidence>
<dbReference type="AlphaFoldDB" id="A0A2J6QFW7"/>
<feature type="transmembrane region" description="Helical" evidence="5">
    <location>
        <begin position="80"/>
        <end position="101"/>
    </location>
</feature>
<dbReference type="OrthoDB" id="3538259at2759"/>
<evidence type="ECO:0000313" key="7">
    <source>
        <dbReference type="Proteomes" id="UP000235672"/>
    </source>
</evidence>
<dbReference type="Gene3D" id="1.20.1720.10">
    <property type="entry name" value="Multidrug resistance protein D"/>
    <property type="match status" value="1"/>
</dbReference>
<name>A0A2J6QFW7_9HELO</name>
<keyword evidence="2 5" id="KW-0812">Transmembrane</keyword>
<dbReference type="SUPFAM" id="SSF103473">
    <property type="entry name" value="MFS general substrate transporter"/>
    <property type="match status" value="1"/>
</dbReference>
<accession>A0A2J6QFW7</accession>
<evidence type="ECO:0000256" key="3">
    <source>
        <dbReference type="ARBA" id="ARBA00022989"/>
    </source>
</evidence>
<dbReference type="Proteomes" id="UP000235672">
    <property type="component" value="Unassembled WGS sequence"/>
</dbReference>
<protein>
    <recommendedName>
        <fullName evidence="8">MFS general substrate transporter</fullName>
    </recommendedName>
</protein>
<dbReference type="GO" id="GO:0022857">
    <property type="term" value="F:transmembrane transporter activity"/>
    <property type="evidence" value="ECO:0007669"/>
    <property type="project" value="InterPro"/>
</dbReference>
<comment type="subcellular location">
    <subcellularLocation>
        <location evidence="1">Membrane</location>
        <topology evidence="1">Multi-pass membrane protein</topology>
    </subcellularLocation>
</comment>
<dbReference type="InterPro" id="IPR036259">
    <property type="entry name" value="MFS_trans_sf"/>
</dbReference>
<evidence type="ECO:0000313" key="6">
    <source>
        <dbReference type="EMBL" id="PMD25150.1"/>
    </source>
</evidence>